<name>A0A6J4RU57_9ACTN</name>
<dbReference type="AlphaFoldDB" id="A0A6J4RU57"/>
<sequence>MRFRQDDITQGEETAPLHICRSCHQPFVVPLSIVDILDADRYVIELWCANCDRCTLSAHYDEELEELDRELVNATAQIRAALEVIETVDDLIRVDRFSDALHAGHILPEDF</sequence>
<evidence type="ECO:0000256" key="1">
    <source>
        <dbReference type="SAM" id="Coils"/>
    </source>
</evidence>
<reference evidence="2" key="1">
    <citation type="submission" date="2020-02" db="EMBL/GenBank/DDBJ databases">
        <authorList>
            <person name="Meier V. D."/>
        </authorList>
    </citation>
    <scope>NUCLEOTIDE SEQUENCE</scope>
    <source>
        <strain evidence="2">AVDCRST_MAG85</strain>
    </source>
</reference>
<keyword evidence="1" id="KW-0175">Coiled coil</keyword>
<evidence type="ECO:0000313" key="2">
    <source>
        <dbReference type="EMBL" id="CAA9481088.1"/>
    </source>
</evidence>
<organism evidence="2">
    <name type="scientific">uncultured Solirubrobacteraceae bacterium</name>
    <dbReference type="NCBI Taxonomy" id="1162706"/>
    <lineage>
        <taxon>Bacteria</taxon>
        <taxon>Bacillati</taxon>
        <taxon>Actinomycetota</taxon>
        <taxon>Thermoleophilia</taxon>
        <taxon>Solirubrobacterales</taxon>
        <taxon>Solirubrobacteraceae</taxon>
        <taxon>environmental samples</taxon>
    </lineage>
</organism>
<gene>
    <name evidence="2" type="ORF">AVDCRST_MAG85-675</name>
</gene>
<protein>
    <submittedName>
        <fullName evidence="2">Uncharacterized protein</fullName>
    </submittedName>
</protein>
<accession>A0A6J4RU57</accession>
<proteinExistence type="predicted"/>
<dbReference type="EMBL" id="CADCVT010000068">
    <property type="protein sequence ID" value="CAA9481088.1"/>
    <property type="molecule type" value="Genomic_DNA"/>
</dbReference>
<feature type="coiled-coil region" evidence="1">
    <location>
        <begin position="57"/>
        <end position="84"/>
    </location>
</feature>